<protein>
    <recommendedName>
        <fullName evidence="2">GTP cyclohydrolase FolE2</fullName>
        <ecNumber evidence="2">3.5.4.16</ecNumber>
    </recommendedName>
</protein>
<dbReference type="Gene3D" id="3.10.270.10">
    <property type="entry name" value="Urate Oxidase"/>
    <property type="match status" value="1"/>
</dbReference>
<dbReference type="PANTHER" id="PTHR36445:SF1">
    <property type="entry name" value="GTP CYCLOHYDROLASE MPTA"/>
    <property type="match status" value="1"/>
</dbReference>
<comment type="caution">
    <text evidence="3">The sequence shown here is derived from an EMBL/GenBank/DDBJ whole genome shotgun (WGS) entry which is preliminary data.</text>
</comment>
<dbReference type="UniPathway" id="UPA00848">
    <property type="reaction ID" value="UER00151"/>
</dbReference>
<dbReference type="PANTHER" id="PTHR36445">
    <property type="entry name" value="GTP CYCLOHYDROLASE MPTA"/>
    <property type="match status" value="1"/>
</dbReference>
<dbReference type="NCBIfam" id="NF010200">
    <property type="entry name" value="PRK13674.1-1"/>
    <property type="match status" value="1"/>
</dbReference>
<comment type="pathway">
    <text evidence="2">Cofactor biosynthesis; 7,8-dihydroneopterin triphosphate biosynthesis; 7,8-dihydroneopterin triphosphate from GTP: step 1/1.</text>
</comment>
<dbReference type="Pfam" id="PF02649">
    <property type="entry name" value="GCHY-1"/>
    <property type="match status" value="1"/>
</dbReference>
<name>A0A2S4ATU6_STUST</name>
<dbReference type="AlphaFoldDB" id="A0A2S4ATU6"/>
<comment type="function">
    <text evidence="2">Converts GTP to 7,8-dihydroneopterin triphosphate.</text>
</comment>
<evidence type="ECO:0000256" key="1">
    <source>
        <dbReference type="ARBA" id="ARBA00022801"/>
    </source>
</evidence>
<evidence type="ECO:0000313" key="4">
    <source>
        <dbReference type="Proteomes" id="UP000237068"/>
    </source>
</evidence>
<comment type="catalytic activity">
    <reaction evidence="2">
        <text>GTP + H2O = 7,8-dihydroneopterin 3'-triphosphate + formate + H(+)</text>
        <dbReference type="Rhea" id="RHEA:17473"/>
        <dbReference type="ChEBI" id="CHEBI:15377"/>
        <dbReference type="ChEBI" id="CHEBI:15378"/>
        <dbReference type="ChEBI" id="CHEBI:15740"/>
        <dbReference type="ChEBI" id="CHEBI:37565"/>
        <dbReference type="ChEBI" id="CHEBI:58462"/>
        <dbReference type="EC" id="3.5.4.16"/>
    </reaction>
</comment>
<dbReference type="RefSeq" id="WP_103454804.1">
    <property type="nucleotide sequence ID" value="NZ_JAMOHQ010000001.1"/>
</dbReference>
<dbReference type="EC" id="3.5.4.16" evidence="2"/>
<reference evidence="3 4" key="1">
    <citation type="submission" date="2018-01" db="EMBL/GenBank/DDBJ databases">
        <title>Denitrification phenotypes of diverse strains of Pseudomonas stutzeri.</title>
        <authorList>
            <person name="Milligan D.A."/>
            <person name="Bergaust L."/>
            <person name="Bakken L.R."/>
            <person name="Frostegard A."/>
        </authorList>
    </citation>
    <scope>NUCLEOTIDE SEQUENCE [LARGE SCALE GENOMIC DNA]</scope>
    <source>
        <strain evidence="3 4">24a13</strain>
    </source>
</reference>
<dbReference type="OrthoDB" id="239637at2"/>
<dbReference type="Proteomes" id="UP000237068">
    <property type="component" value="Unassembled WGS sequence"/>
</dbReference>
<dbReference type="EMBL" id="PPXG01000001">
    <property type="protein sequence ID" value="POH84848.1"/>
    <property type="molecule type" value="Genomic_DNA"/>
</dbReference>
<comment type="similarity">
    <text evidence="2">Belongs to the GTP cyclohydrolase IV family.</text>
</comment>
<dbReference type="GO" id="GO:0046654">
    <property type="term" value="P:tetrahydrofolate biosynthetic process"/>
    <property type="evidence" value="ECO:0007669"/>
    <property type="project" value="UniProtKB-UniRule"/>
</dbReference>
<evidence type="ECO:0000313" key="3">
    <source>
        <dbReference type="EMBL" id="POH84848.1"/>
    </source>
</evidence>
<evidence type="ECO:0000256" key="2">
    <source>
        <dbReference type="HAMAP-Rule" id="MF_01527"/>
    </source>
</evidence>
<proteinExistence type="inferred from homology"/>
<gene>
    <name evidence="2" type="primary">folE2</name>
    <name evidence="3" type="ORF">CXK91_02495</name>
</gene>
<sequence length="302" mass="32922">MSILLPDVAMTERSATHASLEWVGMAAIDLPIMLDEPGVSYPLNAQADVQVNLPDPTIKGIHMSRLYRLLDDFAARERLNPSALAGLLERMVGSHADCHSSRARLGLTFSLLCRRPALLTEGLSGWKSYPVVVNAVWAAQQLSLEVSVQVAYSSTCPCSAALTRQLIEQAFLDSFGCEATVTPAEVAAWLQRNATLATPHSQRSVAEVRVRIAGDVERLDLLRLIDRIEAALGTPVQTAVKRADEQAFARLNGQNLMYVEDAARRIEKAVAEDYPHHSVSVRHLESLHPHDAVASSSSMPVS</sequence>
<keyword evidence="1 2" id="KW-0378">Hydrolase</keyword>
<dbReference type="InterPro" id="IPR003801">
    <property type="entry name" value="GTP_cyclohydrolase_FolE2/MptA"/>
</dbReference>
<organism evidence="3 4">
    <name type="scientific">Stutzerimonas stutzeri</name>
    <name type="common">Pseudomonas stutzeri</name>
    <dbReference type="NCBI Taxonomy" id="316"/>
    <lineage>
        <taxon>Bacteria</taxon>
        <taxon>Pseudomonadati</taxon>
        <taxon>Pseudomonadota</taxon>
        <taxon>Gammaproteobacteria</taxon>
        <taxon>Pseudomonadales</taxon>
        <taxon>Pseudomonadaceae</taxon>
        <taxon>Stutzerimonas</taxon>
    </lineage>
</organism>
<dbReference type="GO" id="GO:0003934">
    <property type="term" value="F:GTP cyclohydrolase I activity"/>
    <property type="evidence" value="ECO:0007669"/>
    <property type="project" value="UniProtKB-UniRule"/>
</dbReference>
<dbReference type="InterPro" id="IPR022838">
    <property type="entry name" value="GTP_cyclohydrolase_FolE2"/>
</dbReference>
<feature type="site" description="May be catalytically important" evidence="2">
    <location>
        <position position="156"/>
    </location>
</feature>
<accession>A0A2S4ATU6</accession>
<dbReference type="HAMAP" id="MF_01527_B">
    <property type="entry name" value="GTP_cyclohydrol_B"/>
    <property type="match status" value="1"/>
</dbReference>